<accession>A0A366SDS5</accession>
<comment type="caution">
    <text evidence="1">The sequence shown here is derived from an EMBL/GenBank/DDBJ whole genome shotgun (WGS) entry which is preliminary data.</text>
</comment>
<protein>
    <submittedName>
        <fullName evidence="1">Uncharacterized protein</fullName>
    </submittedName>
</protein>
<dbReference type="Proteomes" id="UP000252800">
    <property type="component" value="Unassembled WGS sequence"/>
</dbReference>
<name>A0A366SDS5_9ENTE</name>
<evidence type="ECO:0000313" key="1">
    <source>
        <dbReference type="EMBL" id="RBR27862.1"/>
    </source>
</evidence>
<sequence length="118" mass="13742">MGDVLFQFSQTLARFIPTEVSEKKNEDQKEAMCFSLSQSDSEDPRKKYCFSVRRNPLKGNGELGKRSPFNDNKTRLYRPSLYERLGSDTNLSFRYSMNPDDEETDEGIIAKWTKNKIE</sequence>
<proteinExistence type="predicted"/>
<gene>
    <name evidence="1" type="ORF">EB18_01972</name>
</gene>
<evidence type="ECO:0000313" key="2">
    <source>
        <dbReference type="Proteomes" id="UP000252800"/>
    </source>
</evidence>
<dbReference type="Pfam" id="PF19503">
    <property type="entry name" value="DUF6037"/>
    <property type="match status" value="1"/>
</dbReference>
<dbReference type="EMBL" id="LEOY01000020">
    <property type="protein sequence ID" value="RBR27862.1"/>
    <property type="molecule type" value="Genomic_DNA"/>
</dbReference>
<dbReference type="InterPro" id="IPR046100">
    <property type="entry name" value="DUF6037"/>
</dbReference>
<reference evidence="1 2" key="1">
    <citation type="submission" date="2015-06" db="EMBL/GenBank/DDBJ databases">
        <title>The Genome Sequence of Enterococcus cecorum 170AEA1.</title>
        <authorList>
            <consortium name="The Broad Institute Genomics Platform"/>
            <consortium name="The Broad Institute Genome Sequencing Center for Infectious Disease"/>
            <person name="Earl A.M."/>
            <person name="Van Tyne D."/>
            <person name="Lebreton F."/>
            <person name="Saavedra J.T."/>
            <person name="Gilmore M.S."/>
            <person name="Manson McGuire A."/>
            <person name="Clock S."/>
            <person name="Crupain M."/>
            <person name="Rangan U."/>
            <person name="Young S."/>
            <person name="Abouelleil A."/>
            <person name="Cao P."/>
            <person name="Chapman S.B."/>
            <person name="Griggs A."/>
            <person name="Priest M."/>
            <person name="Shea T."/>
            <person name="Wortman J."/>
            <person name="Nusbaum C."/>
            <person name="Birren B."/>
        </authorList>
    </citation>
    <scope>NUCLEOTIDE SEQUENCE [LARGE SCALE GENOMIC DNA]</scope>
    <source>
        <strain evidence="1 2">170AEA1</strain>
    </source>
</reference>
<dbReference type="AlphaFoldDB" id="A0A366SDS5"/>
<organism evidence="1 2">
    <name type="scientific">Enterococcus cecorum</name>
    <dbReference type="NCBI Taxonomy" id="44008"/>
    <lineage>
        <taxon>Bacteria</taxon>
        <taxon>Bacillati</taxon>
        <taxon>Bacillota</taxon>
        <taxon>Bacilli</taxon>
        <taxon>Lactobacillales</taxon>
        <taxon>Enterococcaceae</taxon>
        <taxon>Enterococcus</taxon>
    </lineage>
</organism>